<evidence type="ECO:0000313" key="6">
    <source>
        <dbReference type="Proteomes" id="UP001498398"/>
    </source>
</evidence>
<dbReference type="SMART" id="SM00320">
    <property type="entry name" value="WD40"/>
    <property type="match status" value="6"/>
</dbReference>
<evidence type="ECO:0000256" key="2">
    <source>
        <dbReference type="ARBA" id="ARBA00022737"/>
    </source>
</evidence>
<dbReference type="PANTHER" id="PTHR15574">
    <property type="entry name" value="WD REPEAT DOMAIN-CONTAINING FAMILY"/>
    <property type="match status" value="1"/>
</dbReference>
<keyword evidence="6" id="KW-1185">Reference proteome</keyword>
<dbReference type="InterPro" id="IPR045151">
    <property type="entry name" value="DCAF8"/>
</dbReference>
<dbReference type="InterPro" id="IPR015943">
    <property type="entry name" value="WD40/YVTN_repeat-like_dom_sf"/>
</dbReference>
<proteinExistence type="predicted"/>
<dbReference type="Gene3D" id="2.130.10.10">
    <property type="entry name" value="YVTN repeat-like/Quinoprotein amine dehydrogenase"/>
    <property type="match status" value="2"/>
</dbReference>
<evidence type="ECO:0000256" key="3">
    <source>
        <dbReference type="PROSITE-ProRule" id="PRU00221"/>
    </source>
</evidence>
<organism evidence="5 6">
    <name type="scientific">Marasmiellus scandens</name>
    <dbReference type="NCBI Taxonomy" id="2682957"/>
    <lineage>
        <taxon>Eukaryota</taxon>
        <taxon>Fungi</taxon>
        <taxon>Dikarya</taxon>
        <taxon>Basidiomycota</taxon>
        <taxon>Agaricomycotina</taxon>
        <taxon>Agaricomycetes</taxon>
        <taxon>Agaricomycetidae</taxon>
        <taxon>Agaricales</taxon>
        <taxon>Marasmiineae</taxon>
        <taxon>Omphalotaceae</taxon>
        <taxon>Marasmiellus</taxon>
    </lineage>
</organism>
<dbReference type="PANTHER" id="PTHR15574:SF40">
    <property type="entry name" value="WD AND TETRATRICOPEPTIDE REPEATS PROTEIN 1"/>
    <property type="match status" value="1"/>
</dbReference>
<evidence type="ECO:0000256" key="1">
    <source>
        <dbReference type="ARBA" id="ARBA00022574"/>
    </source>
</evidence>
<dbReference type="EMBL" id="JBANRG010000002">
    <property type="protein sequence ID" value="KAK7470605.1"/>
    <property type="molecule type" value="Genomic_DNA"/>
</dbReference>
<feature type="repeat" description="WD" evidence="3">
    <location>
        <begin position="101"/>
        <end position="135"/>
    </location>
</feature>
<feature type="repeat" description="WD" evidence="3">
    <location>
        <begin position="50"/>
        <end position="91"/>
    </location>
</feature>
<name>A0ABR1K3C6_9AGAR</name>
<feature type="compositionally biased region" description="Acidic residues" evidence="4">
    <location>
        <begin position="349"/>
        <end position="359"/>
    </location>
</feature>
<protein>
    <recommendedName>
        <fullName evidence="7">WD40 repeat-like protein</fullName>
    </recommendedName>
</protein>
<comment type="caution">
    <text evidence="5">The sequence shown here is derived from an EMBL/GenBank/DDBJ whole genome shotgun (WGS) entry which is preliminary data.</text>
</comment>
<evidence type="ECO:0000256" key="4">
    <source>
        <dbReference type="SAM" id="MobiDB-lite"/>
    </source>
</evidence>
<keyword evidence="2" id="KW-0677">Repeat</keyword>
<accession>A0ABR1K3C6</accession>
<dbReference type="PROSITE" id="PS50082">
    <property type="entry name" value="WD_REPEATS_2"/>
    <property type="match status" value="2"/>
</dbReference>
<dbReference type="Pfam" id="PF00400">
    <property type="entry name" value="WD40"/>
    <property type="match status" value="2"/>
</dbReference>
<dbReference type="InterPro" id="IPR036322">
    <property type="entry name" value="WD40_repeat_dom_sf"/>
</dbReference>
<dbReference type="InterPro" id="IPR001680">
    <property type="entry name" value="WD40_rpt"/>
</dbReference>
<dbReference type="Proteomes" id="UP001498398">
    <property type="component" value="Unassembled WGS sequence"/>
</dbReference>
<feature type="compositionally biased region" description="Low complexity" evidence="4">
    <location>
        <begin position="310"/>
        <end position="325"/>
    </location>
</feature>
<sequence length="549" mass="61418">MPTIVSKSSVYYPGEKPWSIPNIHRFRKQILSNAWQQTLDRVNVLGDNLEYGHAGCVNALSWARDGEILLSSGDDTTVQIWRMDPGNITKEYPFVCRSVISTGHRANIFNVQMLPYSSRIVTVAGDKEVRVFDVEIPSKYDVNRSEYSSAQCRTHTLLCHQDRVKRIVTEESPNSFLTVAEDRTVRQHDLRTSHRCRSACPTPIVRMKHELSTLASSPLTPYHIVVAGASPYGYLFDRRYTGRDIQKEWGMDSDGLTTCVRRFGRSGKVENPTRAYFTGDHITGARMSSENGHEVLLSYSGDGVYLFSTLDDPSSNSDTSNPETPKSSARSGRQKSPEEEEQLPAYSEDSGDMNLDEEALPLLERLGEEDEGGGGDDDDDSDDEEEDMDTNPEEMFEPGVPVIRPRHRYAGARNVDTVKDVNFLGPFDEFVVSGSDDGNFFVWNKSTKKLHGIYEGDGSVVNVIEPHPHLPLVAVSGIDCTVKLFAPVRGDSKFSRIQNAENIMRHNAERRRNHQYIRRIDLVSLLTSMRAASTNGGQLGEDAAECVNQ</sequence>
<feature type="compositionally biased region" description="Acidic residues" evidence="4">
    <location>
        <begin position="367"/>
        <end position="396"/>
    </location>
</feature>
<feature type="region of interest" description="Disordered" evidence="4">
    <location>
        <begin position="310"/>
        <end position="400"/>
    </location>
</feature>
<gene>
    <name evidence="5" type="ORF">VKT23_002029</name>
</gene>
<dbReference type="PROSITE" id="PS50294">
    <property type="entry name" value="WD_REPEATS_REGION"/>
    <property type="match status" value="1"/>
</dbReference>
<keyword evidence="1 3" id="KW-0853">WD repeat</keyword>
<reference evidence="5 6" key="1">
    <citation type="submission" date="2024-01" db="EMBL/GenBank/DDBJ databases">
        <title>A draft genome for the cacao thread blight pathogen Marasmiellus scandens.</title>
        <authorList>
            <person name="Baruah I.K."/>
            <person name="Leung J."/>
            <person name="Bukari Y."/>
            <person name="Amoako-Attah I."/>
            <person name="Meinhardt L.W."/>
            <person name="Bailey B.A."/>
            <person name="Cohen S.P."/>
        </authorList>
    </citation>
    <scope>NUCLEOTIDE SEQUENCE [LARGE SCALE GENOMIC DNA]</scope>
    <source>
        <strain evidence="5 6">GH-19</strain>
    </source>
</reference>
<dbReference type="SUPFAM" id="SSF50978">
    <property type="entry name" value="WD40 repeat-like"/>
    <property type="match status" value="1"/>
</dbReference>
<evidence type="ECO:0008006" key="7">
    <source>
        <dbReference type="Google" id="ProtNLM"/>
    </source>
</evidence>
<evidence type="ECO:0000313" key="5">
    <source>
        <dbReference type="EMBL" id="KAK7470605.1"/>
    </source>
</evidence>